<proteinExistence type="predicted"/>
<reference evidence="1 2" key="1">
    <citation type="submission" date="2018-07" db="EMBL/GenBank/DDBJ databases">
        <title>Venubactetium sediminum gen. nov., sp. nov., isolated from a marine solar saltern.</title>
        <authorList>
            <person name="Wang S."/>
        </authorList>
    </citation>
    <scope>NUCLEOTIDE SEQUENCE [LARGE SCALE GENOMIC DNA]</scope>
    <source>
        <strain evidence="1 2">WD2A32</strain>
    </source>
</reference>
<name>A0A369TCU0_9PROT</name>
<protein>
    <submittedName>
        <fullName evidence="1">ABC transporter substrate-binding protein</fullName>
    </submittedName>
</protein>
<organism evidence="1 2">
    <name type="scientific">Ferruginivarius sediminum</name>
    <dbReference type="NCBI Taxonomy" id="2661937"/>
    <lineage>
        <taxon>Bacteria</taxon>
        <taxon>Pseudomonadati</taxon>
        <taxon>Pseudomonadota</taxon>
        <taxon>Alphaproteobacteria</taxon>
        <taxon>Rhodospirillales</taxon>
        <taxon>Rhodospirillaceae</taxon>
        <taxon>Ferruginivarius</taxon>
    </lineage>
</organism>
<dbReference type="Proteomes" id="UP000253941">
    <property type="component" value="Unassembled WGS sequence"/>
</dbReference>
<dbReference type="PANTHER" id="PTHR30024">
    <property type="entry name" value="ALIPHATIC SULFONATES-BINDING PROTEIN-RELATED"/>
    <property type="match status" value="1"/>
</dbReference>
<evidence type="ECO:0000313" key="1">
    <source>
        <dbReference type="EMBL" id="RDD61977.1"/>
    </source>
</evidence>
<dbReference type="AlphaFoldDB" id="A0A369TCU0"/>
<accession>A0A369TCU0</accession>
<sequence>MKVAVSGSFSWRTTAGALAVAGTIAAAVAIPGAKAEMVEVAPGYVVETDESVTGTVRIAHGFGLIYAPMPITRQLGVLEAKYPNAEIVWRNIFTTTQQRDAMLAGELEFGSCTPGPFLQSWDKGVEWKVLQVTSGFDAYLMVQPDGPETLEDFIGSDMKISPGTNTAQYFTTQKLLLDSNKPADALDKNWVRLPHPAAMQALTSEQLDGHFATADYALRHQENGMRRIASFKEAYGTFYAVAVCVMDRVVDEHPALSRGYAEVLKKTIDWIDDHPDLAAEALSKAVDGKVSAENFERYMTSPVFTTMTGNANLQEHARILNELGVLENLPEGAGDFYVYPEDAGAKW</sequence>
<dbReference type="PANTHER" id="PTHR30024:SF2">
    <property type="entry name" value="ABC TRANSPORTER SUBSTRATE-BINDING PROTEIN"/>
    <property type="match status" value="1"/>
</dbReference>
<dbReference type="EMBL" id="QPMH01000008">
    <property type="protein sequence ID" value="RDD61977.1"/>
    <property type="molecule type" value="Genomic_DNA"/>
</dbReference>
<gene>
    <name evidence="1" type="ORF">DRB17_10875</name>
</gene>
<comment type="caution">
    <text evidence="1">The sequence shown here is derived from an EMBL/GenBank/DDBJ whole genome shotgun (WGS) entry which is preliminary data.</text>
</comment>
<evidence type="ECO:0000313" key="2">
    <source>
        <dbReference type="Proteomes" id="UP000253941"/>
    </source>
</evidence>
<dbReference type="RefSeq" id="WP_147274883.1">
    <property type="nucleotide sequence ID" value="NZ_QPMH01000008.1"/>
</dbReference>
<keyword evidence="2" id="KW-1185">Reference proteome</keyword>
<dbReference type="Gene3D" id="3.40.190.10">
    <property type="entry name" value="Periplasmic binding protein-like II"/>
    <property type="match status" value="2"/>
</dbReference>
<dbReference type="SUPFAM" id="SSF53850">
    <property type="entry name" value="Periplasmic binding protein-like II"/>
    <property type="match status" value="1"/>
</dbReference>